<accession>A0A0D3E3K1</accession>
<reference evidence="1" key="2">
    <citation type="submission" date="2015-03" db="UniProtKB">
        <authorList>
            <consortium name="EnsemblPlants"/>
        </authorList>
    </citation>
    <scope>IDENTIFICATION</scope>
</reference>
<reference evidence="1 2" key="1">
    <citation type="journal article" date="2014" name="Genome Biol.">
        <title>Transcriptome and methylome profiling reveals relics of genome dominance in the mesopolyploid Brassica oleracea.</title>
        <authorList>
            <person name="Parkin I.A."/>
            <person name="Koh C."/>
            <person name="Tang H."/>
            <person name="Robinson S.J."/>
            <person name="Kagale S."/>
            <person name="Clarke W.E."/>
            <person name="Town C.D."/>
            <person name="Nixon J."/>
            <person name="Krishnakumar V."/>
            <person name="Bidwell S.L."/>
            <person name="Denoeud F."/>
            <person name="Belcram H."/>
            <person name="Links M.G."/>
            <person name="Just J."/>
            <person name="Clarke C."/>
            <person name="Bender T."/>
            <person name="Huebert T."/>
            <person name="Mason A.S."/>
            <person name="Pires J.C."/>
            <person name="Barker G."/>
            <person name="Moore J."/>
            <person name="Walley P.G."/>
            <person name="Manoli S."/>
            <person name="Batley J."/>
            <person name="Edwards D."/>
            <person name="Nelson M.N."/>
            <person name="Wang X."/>
            <person name="Paterson A.H."/>
            <person name="King G."/>
            <person name="Bancroft I."/>
            <person name="Chalhoub B."/>
            <person name="Sharpe A.G."/>
        </authorList>
    </citation>
    <scope>NUCLEOTIDE SEQUENCE</scope>
    <source>
        <strain evidence="1 2">cv. TO1000</strain>
    </source>
</reference>
<dbReference type="Proteomes" id="UP000032141">
    <property type="component" value="Chromosome C9"/>
</dbReference>
<protein>
    <submittedName>
        <fullName evidence="1">Uncharacterized protein</fullName>
    </submittedName>
</protein>
<organism evidence="1 2">
    <name type="scientific">Brassica oleracea var. oleracea</name>
    <dbReference type="NCBI Taxonomy" id="109376"/>
    <lineage>
        <taxon>Eukaryota</taxon>
        <taxon>Viridiplantae</taxon>
        <taxon>Streptophyta</taxon>
        <taxon>Embryophyta</taxon>
        <taxon>Tracheophyta</taxon>
        <taxon>Spermatophyta</taxon>
        <taxon>Magnoliopsida</taxon>
        <taxon>eudicotyledons</taxon>
        <taxon>Gunneridae</taxon>
        <taxon>Pentapetalae</taxon>
        <taxon>rosids</taxon>
        <taxon>malvids</taxon>
        <taxon>Brassicales</taxon>
        <taxon>Brassicaceae</taxon>
        <taxon>Brassiceae</taxon>
        <taxon>Brassica</taxon>
    </lineage>
</organism>
<dbReference type="EnsemblPlants" id="Bo9g027970.1">
    <property type="protein sequence ID" value="Bo9g027970.1"/>
    <property type="gene ID" value="Bo9g027970"/>
</dbReference>
<proteinExistence type="predicted"/>
<sequence length="56" mass="6559">MEKEAITKKLPESEISPNEVTIEVIEKGELDGKVSCSRKKGQHTLYWEFKRHWESV</sequence>
<dbReference type="STRING" id="109376.A0A0D3E3K1"/>
<evidence type="ECO:0000313" key="2">
    <source>
        <dbReference type="Proteomes" id="UP000032141"/>
    </source>
</evidence>
<dbReference type="HOGENOM" id="CLU_3017052_0_0_1"/>
<evidence type="ECO:0000313" key="1">
    <source>
        <dbReference type="EnsemblPlants" id="Bo9g027970.1"/>
    </source>
</evidence>
<dbReference type="Gramene" id="Bo9g027970.1">
    <property type="protein sequence ID" value="Bo9g027970.1"/>
    <property type="gene ID" value="Bo9g027970"/>
</dbReference>
<name>A0A0D3E3K1_BRAOL</name>
<keyword evidence="2" id="KW-1185">Reference proteome</keyword>
<dbReference type="AlphaFoldDB" id="A0A0D3E3K1"/>